<dbReference type="Gene3D" id="3.50.50.60">
    <property type="entry name" value="FAD/NAD(P)-binding domain"/>
    <property type="match status" value="2"/>
</dbReference>
<dbReference type="Pfam" id="PF14759">
    <property type="entry name" value="Reductase_C"/>
    <property type="match status" value="1"/>
</dbReference>
<reference evidence="7 8" key="1">
    <citation type="submission" date="2023-09" db="EMBL/GenBank/DDBJ databases">
        <title>Description of three actinobacteria isolated from air of manufacturing shop in a pharmaceutical factory.</title>
        <authorList>
            <person name="Zhang D.-F."/>
        </authorList>
    </citation>
    <scope>NUCLEOTIDE SEQUENCE [LARGE SCALE GENOMIC DNA]</scope>
    <source>
        <strain evidence="7 8">LY-0111</strain>
    </source>
</reference>
<evidence type="ECO:0000313" key="8">
    <source>
        <dbReference type="Proteomes" id="UP001251870"/>
    </source>
</evidence>
<evidence type="ECO:0000259" key="6">
    <source>
        <dbReference type="Pfam" id="PF14759"/>
    </source>
</evidence>
<dbReference type="Proteomes" id="UP001251870">
    <property type="component" value="Unassembled WGS sequence"/>
</dbReference>
<feature type="domain" description="Reductase C-terminal" evidence="6">
    <location>
        <begin position="349"/>
        <end position="433"/>
    </location>
</feature>
<protein>
    <submittedName>
        <fullName evidence="7">FAD-dependent oxidoreductase</fullName>
    </submittedName>
</protein>
<accession>A0ABU2DPI1</accession>
<dbReference type="RefSeq" id="WP_310547383.1">
    <property type="nucleotide sequence ID" value="NZ_JAVKGR010000001.1"/>
</dbReference>
<dbReference type="InterPro" id="IPR023753">
    <property type="entry name" value="FAD/NAD-binding_dom"/>
</dbReference>
<dbReference type="SUPFAM" id="SSF55424">
    <property type="entry name" value="FAD/NAD-linked reductases, dimerisation (C-terminal) domain"/>
    <property type="match status" value="1"/>
</dbReference>
<gene>
    <name evidence="7" type="ORF">RIL96_02360</name>
</gene>
<proteinExistence type="predicted"/>
<comment type="caution">
    <text evidence="7">The sequence shown here is derived from an EMBL/GenBank/DDBJ whole genome shotgun (WGS) entry which is preliminary data.</text>
</comment>
<evidence type="ECO:0000259" key="5">
    <source>
        <dbReference type="Pfam" id="PF07992"/>
    </source>
</evidence>
<dbReference type="PANTHER" id="PTHR43557:SF2">
    <property type="entry name" value="RIESKE DOMAIN-CONTAINING PROTEIN-RELATED"/>
    <property type="match status" value="1"/>
</dbReference>
<dbReference type="InterPro" id="IPR028202">
    <property type="entry name" value="Reductase_C"/>
</dbReference>
<sequence>MSIESIIVIGGGPAGFAVVQRLRRGFFEGAVTLIDPGGVPYDRPPLSKEYLAGSTGREGIAFEPREWFAENEVELLVDRVTSITADTGEVILGSGGTRRADRLVLATGGTAALPLIPGLAQAAEAGTAMTLRTVQDADRLREHLCTGHRLAVIGAGLIGAETASTARELGTEVILIDPVDPPLAAAVGEALARRLHGLHAEHGVQVRTAAVAEFQLRGTSAAAGEDGAVSSAEHSPDAARAWLRILLDDGSELDADAALIGTGMIPQTPLAQEAGLEVDGGIVVDEAFRTAHPAVYAVGDAARVRTSDAVLQPRAEHWEHAVLSGGAAGAALLAEAGPSSGPEPVEAPWFWSDRYGVHVEAVGSMTAPGQTVTRMLDGEPGVSFRLDEDSRVIGCAAIDASQAVRVARRLIARGTVVDPADLADPEVPFKQLMRRR</sequence>
<dbReference type="PANTHER" id="PTHR43557">
    <property type="entry name" value="APOPTOSIS-INDUCING FACTOR 1"/>
    <property type="match status" value="1"/>
</dbReference>
<evidence type="ECO:0000256" key="3">
    <source>
        <dbReference type="ARBA" id="ARBA00022827"/>
    </source>
</evidence>
<dbReference type="Pfam" id="PF07992">
    <property type="entry name" value="Pyr_redox_2"/>
    <property type="match status" value="1"/>
</dbReference>
<evidence type="ECO:0000256" key="4">
    <source>
        <dbReference type="ARBA" id="ARBA00023002"/>
    </source>
</evidence>
<evidence type="ECO:0000256" key="1">
    <source>
        <dbReference type="ARBA" id="ARBA00001974"/>
    </source>
</evidence>
<evidence type="ECO:0000256" key="2">
    <source>
        <dbReference type="ARBA" id="ARBA00022630"/>
    </source>
</evidence>
<keyword evidence="8" id="KW-1185">Reference proteome</keyword>
<dbReference type="InterPro" id="IPR050446">
    <property type="entry name" value="FAD-oxidoreductase/Apoptosis"/>
</dbReference>
<dbReference type="PRINTS" id="PR00411">
    <property type="entry name" value="PNDRDTASEI"/>
</dbReference>
<evidence type="ECO:0000313" key="7">
    <source>
        <dbReference type="EMBL" id="MDR8018412.1"/>
    </source>
</evidence>
<dbReference type="InterPro" id="IPR036188">
    <property type="entry name" value="FAD/NAD-bd_sf"/>
</dbReference>
<feature type="domain" description="FAD/NAD(P)-binding" evidence="5">
    <location>
        <begin position="5"/>
        <end position="325"/>
    </location>
</feature>
<keyword evidence="2" id="KW-0285">Flavoprotein</keyword>
<dbReference type="PRINTS" id="PR00368">
    <property type="entry name" value="FADPNR"/>
</dbReference>
<comment type="cofactor">
    <cofactor evidence="1">
        <name>FAD</name>
        <dbReference type="ChEBI" id="CHEBI:57692"/>
    </cofactor>
</comment>
<organism evidence="7 8">
    <name type="scientific">Nesterenkonia aerolata</name>
    <dbReference type="NCBI Taxonomy" id="3074079"/>
    <lineage>
        <taxon>Bacteria</taxon>
        <taxon>Bacillati</taxon>
        <taxon>Actinomycetota</taxon>
        <taxon>Actinomycetes</taxon>
        <taxon>Micrococcales</taxon>
        <taxon>Micrococcaceae</taxon>
        <taxon>Nesterenkonia</taxon>
    </lineage>
</organism>
<keyword evidence="3" id="KW-0274">FAD</keyword>
<dbReference type="SUPFAM" id="SSF51905">
    <property type="entry name" value="FAD/NAD(P)-binding domain"/>
    <property type="match status" value="2"/>
</dbReference>
<dbReference type="Gene3D" id="3.30.390.30">
    <property type="match status" value="1"/>
</dbReference>
<name>A0ABU2DPI1_9MICC</name>
<dbReference type="InterPro" id="IPR016156">
    <property type="entry name" value="FAD/NAD-linked_Rdtase_dimer_sf"/>
</dbReference>
<dbReference type="EMBL" id="JAVKGR010000001">
    <property type="protein sequence ID" value="MDR8018412.1"/>
    <property type="molecule type" value="Genomic_DNA"/>
</dbReference>
<keyword evidence="4" id="KW-0560">Oxidoreductase</keyword>